<gene>
    <name evidence="2" type="ordered locus">Smlt3303</name>
</gene>
<proteinExistence type="predicted"/>
<dbReference type="HOGENOM" id="CLU_2738369_0_0_6"/>
<dbReference type="EMBL" id="AM743169">
    <property type="protein sequence ID" value="CAQ46738.1"/>
    <property type="molecule type" value="Genomic_DNA"/>
</dbReference>
<accession>B2FME3</accession>
<dbReference type="KEGG" id="sml:Smlt3303"/>
<organism evidence="2 3">
    <name type="scientific">Stenotrophomonas maltophilia (strain K279a)</name>
    <dbReference type="NCBI Taxonomy" id="522373"/>
    <lineage>
        <taxon>Bacteria</taxon>
        <taxon>Pseudomonadati</taxon>
        <taxon>Pseudomonadota</taxon>
        <taxon>Gammaproteobacteria</taxon>
        <taxon>Lysobacterales</taxon>
        <taxon>Lysobacteraceae</taxon>
        <taxon>Stenotrophomonas</taxon>
        <taxon>Stenotrophomonas maltophilia group</taxon>
    </lineage>
</organism>
<evidence type="ECO:0000256" key="1">
    <source>
        <dbReference type="SAM" id="Phobius"/>
    </source>
</evidence>
<dbReference type="AlphaFoldDB" id="B2FME3"/>
<evidence type="ECO:0000313" key="2">
    <source>
        <dbReference type="EMBL" id="CAQ46738.1"/>
    </source>
</evidence>
<sequence>MRVDRNPTSSLGNRSFLLFVRKKPSPPAGFFRFRASKMHVLKAATATFSIHLCFLLFPSTASNPAPPRKER</sequence>
<keyword evidence="1" id="KW-0472">Membrane</keyword>
<dbReference type="EnsemblBacteria" id="CAQ46738">
    <property type="protein sequence ID" value="CAQ46738"/>
    <property type="gene ID" value="Smlt3303"/>
</dbReference>
<reference evidence="2 3" key="1">
    <citation type="journal article" date="2008" name="Genome Biol.">
        <title>The complete genome, comparative and functional analysis of Stenotrophomonas maltophilia reveals an organism heavily shielded by drug resistance determinants.</title>
        <authorList>
            <person name="Crossman L.C."/>
            <person name="Gould V.C."/>
            <person name="Dow J.M."/>
            <person name="Vernikos G.S."/>
            <person name="Okazaki A."/>
            <person name="Sebaihia M."/>
            <person name="Saunders D."/>
            <person name="Arrowsmith C."/>
            <person name="Carver T."/>
            <person name="Peters N."/>
            <person name="Adlem E."/>
            <person name="Kerhornou A."/>
            <person name="Lord A."/>
            <person name="Murphy L."/>
            <person name="Seeger K."/>
            <person name="Squares R."/>
            <person name="Rutter S."/>
            <person name="Quail M.A."/>
            <person name="Rajandream M.A."/>
            <person name="Harris D."/>
            <person name="Churcher C."/>
            <person name="Bentley S.D."/>
            <person name="Parkhill J."/>
            <person name="Thomson N.R."/>
            <person name="Avison M.B."/>
        </authorList>
    </citation>
    <scope>NUCLEOTIDE SEQUENCE [LARGE SCALE GENOMIC DNA]</scope>
    <source>
        <strain evidence="2 3">K279a</strain>
    </source>
</reference>
<keyword evidence="1" id="KW-1133">Transmembrane helix</keyword>
<name>B2FME3_STRMK</name>
<keyword evidence="1 2" id="KW-0812">Transmembrane</keyword>
<feature type="transmembrane region" description="Helical" evidence="1">
    <location>
        <begin position="40"/>
        <end position="61"/>
    </location>
</feature>
<evidence type="ECO:0000313" key="3">
    <source>
        <dbReference type="Proteomes" id="UP000008840"/>
    </source>
</evidence>
<keyword evidence="3" id="KW-1185">Reference proteome</keyword>
<protein>
    <submittedName>
        <fullName evidence="2">Transmembrane protein</fullName>
    </submittedName>
</protein>
<dbReference type="Proteomes" id="UP000008840">
    <property type="component" value="Chromosome"/>
</dbReference>